<accession>A0A1R3GG91</accession>
<dbReference type="Proteomes" id="UP000188268">
    <property type="component" value="Unassembled WGS sequence"/>
</dbReference>
<dbReference type="EMBL" id="AWWV01014426">
    <property type="protein sequence ID" value="OMO57081.1"/>
    <property type="molecule type" value="Genomic_DNA"/>
</dbReference>
<organism evidence="2 3">
    <name type="scientific">Corchorus capsularis</name>
    <name type="common">Jute</name>
    <dbReference type="NCBI Taxonomy" id="210143"/>
    <lineage>
        <taxon>Eukaryota</taxon>
        <taxon>Viridiplantae</taxon>
        <taxon>Streptophyta</taxon>
        <taxon>Embryophyta</taxon>
        <taxon>Tracheophyta</taxon>
        <taxon>Spermatophyta</taxon>
        <taxon>Magnoliopsida</taxon>
        <taxon>eudicotyledons</taxon>
        <taxon>Gunneridae</taxon>
        <taxon>Pentapetalae</taxon>
        <taxon>rosids</taxon>
        <taxon>malvids</taxon>
        <taxon>Malvales</taxon>
        <taxon>Malvaceae</taxon>
        <taxon>Grewioideae</taxon>
        <taxon>Apeibeae</taxon>
        <taxon>Corchorus</taxon>
    </lineage>
</organism>
<sequence length="27" mass="3107">MESAHLRPRNITFKNAPSVSPLSKRRI</sequence>
<dbReference type="AlphaFoldDB" id="A0A1R3GG91"/>
<name>A0A1R3GG91_COCAP</name>
<keyword evidence="3" id="KW-1185">Reference proteome</keyword>
<proteinExistence type="predicted"/>
<dbReference type="Gramene" id="OMO57081">
    <property type="protein sequence ID" value="OMO57081"/>
    <property type="gene ID" value="CCACVL1_26022"/>
</dbReference>
<reference evidence="2 3" key="1">
    <citation type="submission" date="2013-09" db="EMBL/GenBank/DDBJ databases">
        <title>Corchorus capsularis genome sequencing.</title>
        <authorList>
            <person name="Alam M."/>
            <person name="Haque M.S."/>
            <person name="Islam M.S."/>
            <person name="Emdad E.M."/>
            <person name="Islam M.M."/>
            <person name="Ahmed B."/>
            <person name="Halim A."/>
            <person name="Hossen Q.M.M."/>
            <person name="Hossain M.Z."/>
            <person name="Ahmed R."/>
            <person name="Khan M.M."/>
            <person name="Islam R."/>
            <person name="Rashid M.M."/>
            <person name="Khan S.A."/>
            <person name="Rahman M.S."/>
            <person name="Alam M."/>
        </authorList>
    </citation>
    <scope>NUCLEOTIDE SEQUENCE [LARGE SCALE GENOMIC DNA]</scope>
    <source>
        <strain evidence="3">cv. CVL-1</strain>
        <tissue evidence="2">Whole seedling</tissue>
    </source>
</reference>
<evidence type="ECO:0000256" key="1">
    <source>
        <dbReference type="SAM" id="MobiDB-lite"/>
    </source>
</evidence>
<feature type="compositionally biased region" description="Polar residues" evidence="1">
    <location>
        <begin position="12"/>
        <end position="21"/>
    </location>
</feature>
<comment type="caution">
    <text evidence="2">The sequence shown here is derived from an EMBL/GenBank/DDBJ whole genome shotgun (WGS) entry which is preliminary data.</text>
</comment>
<evidence type="ECO:0000313" key="3">
    <source>
        <dbReference type="Proteomes" id="UP000188268"/>
    </source>
</evidence>
<evidence type="ECO:0000313" key="2">
    <source>
        <dbReference type="EMBL" id="OMO57081.1"/>
    </source>
</evidence>
<protein>
    <submittedName>
        <fullName evidence="2">Uncharacterized protein</fullName>
    </submittedName>
</protein>
<feature type="region of interest" description="Disordered" evidence="1">
    <location>
        <begin position="1"/>
        <end position="27"/>
    </location>
</feature>
<gene>
    <name evidence="2" type="ORF">CCACVL1_26022</name>
</gene>